<feature type="region of interest" description="Disordered" evidence="1">
    <location>
        <begin position="1"/>
        <end position="36"/>
    </location>
</feature>
<comment type="caution">
    <text evidence="2">The sequence shown here is derived from an EMBL/GenBank/DDBJ whole genome shotgun (WGS) entry which is preliminary data.</text>
</comment>
<evidence type="ECO:0000256" key="1">
    <source>
        <dbReference type="SAM" id="MobiDB-lite"/>
    </source>
</evidence>
<keyword evidence="3" id="KW-1185">Reference proteome</keyword>
<accession>A0AAD4KXX2</accession>
<sequence>MADPHSLSISPPEKHTLVVLPPASPSETSPSKPVRPIEAQSLRAPEWKDQDQAVIWFLELRSVVKSIIYRVISKIQEARGIFEETGATSCFDYTELHEALSDLWFGWKSFINESEMTSDFLEVALDFCNLKEIIRRMKTPRKVARRHATHMRSIREAAAVIHGELHTVRSHMEEVIILLRESRDGYLFDRLPELPEPPTLEGVQGPLTIKIPPEITEIQPSSAECEPEEEAVLPRWPRDPSILHPDTFEPIWMSSYGFPGPMTEEMADIVEDGKHCYMVGSLRSILCLIRFFDILDAVDDPACTLIDHIAVIPNGTSPGSFILGLYEAQIPKHIMEKYDDWEYRPIDHEFSFPIWAAPAAVTTTPSSHPLEDIYPWCRPASFPSKITMLKVKNQKPQKMYSMVQDSLPDELTKKNVFFRGLSLQALELSLSFFIPIIQSNNGDDEFGPGIYVTSDFITAKMYAGSCGAIMVFRDPDLRDLTVWQPTSDEWLLLVKHWRGLPHSDLKVPPGHQRAGVIRGAMSQDEKGRRVPGEDEQLAFVSYSGCERLAKSLIAIIFIES</sequence>
<protein>
    <submittedName>
        <fullName evidence="2">Uncharacterized protein</fullName>
    </submittedName>
</protein>
<proteinExistence type="predicted"/>
<reference evidence="2" key="1">
    <citation type="submission" date="2021-12" db="EMBL/GenBank/DDBJ databases">
        <title>Convergent genome expansion in fungi linked to evolution of root-endophyte symbiosis.</title>
        <authorList>
            <consortium name="DOE Joint Genome Institute"/>
            <person name="Ke Y.-H."/>
            <person name="Bonito G."/>
            <person name="Liao H.-L."/>
            <person name="Looney B."/>
            <person name="Rojas-Flechas A."/>
            <person name="Nash J."/>
            <person name="Hameed K."/>
            <person name="Schadt C."/>
            <person name="Martin F."/>
            <person name="Crous P.W."/>
            <person name="Miettinen O."/>
            <person name="Magnuson J.K."/>
            <person name="Labbe J."/>
            <person name="Jacobson D."/>
            <person name="Doktycz M.J."/>
            <person name="Veneault-Fourrey C."/>
            <person name="Kuo A."/>
            <person name="Mondo S."/>
            <person name="Calhoun S."/>
            <person name="Riley R."/>
            <person name="Ohm R."/>
            <person name="LaButti K."/>
            <person name="Andreopoulos B."/>
            <person name="Pangilinan J."/>
            <person name="Nolan M."/>
            <person name="Tritt A."/>
            <person name="Clum A."/>
            <person name="Lipzen A."/>
            <person name="Daum C."/>
            <person name="Barry K."/>
            <person name="Grigoriev I.V."/>
            <person name="Vilgalys R."/>
        </authorList>
    </citation>
    <scope>NUCLEOTIDE SEQUENCE</scope>
    <source>
        <strain evidence="2">PMI_201</strain>
    </source>
</reference>
<dbReference type="EMBL" id="JAJTJA010000003">
    <property type="protein sequence ID" value="KAH8702295.1"/>
    <property type="molecule type" value="Genomic_DNA"/>
</dbReference>
<gene>
    <name evidence="2" type="ORF">BGW36DRAFT_356422</name>
</gene>
<dbReference type="RefSeq" id="XP_046075671.1">
    <property type="nucleotide sequence ID" value="XM_046213768.1"/>
</dbReference>
<dbReference type="GeneID" id="70244055"/>
<evidence type="ECO:0000313" key="2">
    <source>
        <dbReference type="EMBL" id="KAH8702295.1"/>
    </source>
</evidence>
<evidence type="ECO:0000313" key="3">
    <source>
        <dbReference type="Proteomes" id="UP001201262"/>
    </source>
</evidence>
<name>A0AAD4KXX2_9EURO</name>
<dbReference type="Proteomes" id="UP001201262">
    <property type="component" value="Unassembled WGS sequence"/>
</dbReference>
<organism evidence="2 3">
    <name type="scientific">Talaromyces proteolyticus</name>
    <dbReference type="NCBI Taxonomy" id="1131652"/>
    <lineage>
        <taxon>Eukaryota</taxon>
        <taxon>Fungi</taxon>
        <taxon>Dikarya</taxon>
        <taxon>Ascomycota</taxon>
        <taxon>Pezizomycotina</taxon>
        <taxon>Eurotiomycetes</taxon>
        <taxon>Eurotiomycetidae</taxon>
        <taxon>Eurotiales</taxon>
        <taxon>Trichocomaceae</taxon>
        <taxon>Talaromyces</taxon>
        <taxon>Talaromyces sect. Bacilispori</taxon>
    </lineage>
</organism>
<dbReference type="AlphaFoldDB" id="A0AAD4KXX2"/>